<evidence type="ECO:0000313" key="8">
    <source>
        <dbReference type="EMBL" id="MCC2163491.1"/>
    </source>
</evidence>
<evidence type="ECO:0000256" key="2">
    <source>
        <dbReference type="ARBA" id="ARBA00022485"/>
    </source>
</evidence>
<dbReference type="InterPro" id="IPR032432">
    <property type="entry name" value="Radical_SAM_C"/>
</dbReference>
<dbReference type="InterPro" id="IPR023404">
    <property type="entry name" value="rSAM_horseshoe"/>
</dbReference>
<gene>
    <name evidence="8" type="ORF">LKD32_01110</name>
</gene>
<comment type="cofactor">
    <cofactor evidence="1">
        <name>[4Fe-4S] cluster</name>
        <dbReference type="ChEBI" id="CHEBI:49883"/>
    </cofactor>
</comment>
<reference evidence="8" key="1">
    <citation type="submission" date="2021-10" db="EMBL/GenBank/DDBJ databases">
        <title>Anaerobic single-cell dispensing facilitates the cultivation of human gut bacteria.</title>
        <authorList>
            <person name="Afrizal A."/>
        </authorList>
    </citation>
    <scope>NUCLEOTIDE SEQUENCE</scope>
    <source>
        <strain evidence="8">CLA-AA-H274</strain>
    </source>
</reference>
<dbReference type="GO" id="GO:0003824">
    <property type="term" value="F:catalytic activity"/>
    <property type="evidence" value="ECO:0007669"/>
    <property type="project" value="InterPro"/>
</dbReference>
<dbReference type="Pfam" id="PF16199">
    <property type="entry name" value="Radical_SAM_C"/>
    <property type="match status" value="1"/>
</dbReference>
<dbReference type="SMART" id="SM00729">
    <property type="entry name" value="Elp3"/>
    <property type="match status" value="1"/>
</dbReference>
<dbReference type="RefSeq" id="WP_308450350.1">
    <property type="nucleotide sequence ID" value="NZ_JAJEPU010000002.1"/>
</dbReference>
<name>A0AAE3AKT9_9FIRM</name>
<dbReference type="InterPro" id="IPR039661">
    <property type="entry name" value="ELP3"/>
</dbReference>
<organism evidence="8 9">
    <name type="scientific">Brotaphodocola catenula</name>
    <dbReference type="NCBI Taxonomy" id="2885361"/>
    <lineage>
        <taxon>Bacteria</taxon>
        <taxon>Bacillati</taxon>
        <taxon>Bacillota</taxon>
        <taxon>Clostridia</taxon>
        <taxon>Lachnospirales</taxon>
        <taxon>Lachnospiraceae</taxon>
        <taxon>Brotaphodocola</taxon>
    </lineage>
</organism>
<dbReference type="Gene3D" id="3.80.30.20">
    <property type="entry name" value="tm_1862 like domain"/>
    <property type="match status" value="1"/>
</dbReference>
<dbReference type="GO" id="GO:0051539">
    <property type="term" value="F:4 iron, 4 sulfur cluster binding"/>
    <property type="evidence" value="ECO:0007669"/>
    <property type="project" value="UniProtKB-KW"/>
</dbReference>
<dbReference type="SFLD" id="SFLDG01091">
    <property type="entry name" value="uncharacterized_CHP01210-like"/>
    <property type="match status" value="1"/>
</dbReference>
<dbReference type="AlphaFoldDB" id="A0AAE3AKT9"/>
<dbReference type="EMBL" id="JAJEPU010000002">
    <property type="protein sequence ID" value="MCC2163491.1"/>
    <property type="molecule type" value="Genomic_DNA"/>
</dbReference>
<dbReference type="NCBIfam" id="TIGR01212">
    <property type="entry name" value="TIGR01212 family radical SAM protein"/>
    <property type="match status" value="1"/>
</dbReference>
<keyword evidence="2" id="KW-0004">4Fe-4S</keyword>
<dbReference type="InterPro" id="IPR006638">
    <property type="entry name" value="Elp3/MiaA/NifB-like_rSAM"/>
</dbReference>
<dbReference type="PROSITE" id="PS51918">
    <property type="entry name" value="RADICAL_SAM"/>
    <property type="match status" value="1"/>
</dbReference>
<dbReference type="InterPro" id="IPR005911">
    <property type="entry name" value="YhcC-like"/>
</dbReference>
<evidence type="ECO:0000256" key="5">
    <source>
        <dbReference type="ARBA" id="ARBA00023004"/>
    </source>
</evidence>
<dbReference type="PANTHER" id="PTHR11135:SF1">
    <property type="entry name" value="PROTEIN YHCC"/>
    <property type="match status" value="1"/>
</dbReference>
<dbReference type="Pfam" id="PF04055">
    <property type="entry name" value="Radical_SAM"/>
    <property type="match status" value="1"/>
</dbReference>
<dbReference type="InterPro" id="IPR007197">
    <property type="entry name" value="rSAM"/>
</dbReference>
<sequence length="325" mass="36385">MDWNGKPYHSLDWELKKRFGTKVYKIALDGGMTCPNRDGTLGARGCIFCSEGGSGDFATKLSLDSNIDSNTAISSAVHAQIEEAITRVSHKMGKSPEAYLAYFQSYTNTYAPVSYLRTLFSSAISHPSVKAIAIGTRPDCLSDEVIDLCEELNQIKPVWIELGLQTIHEKSARFIRRGYPLSCFENALRHLRIRGLEVIVHVILGLPGESREDMLETVSWLGKQDIQGIKLQLLHVLRGTDLSTFYETQPFPVFSMEEYLDLVIDCVSILPPEITIHRLTGDGPKSLLVAPLWSANKRLVLNTLTRRFKERNIYQGCAQTTAHPL</sequence>
<dbReference type="SFLD" id="SFLDG01086">
    <property type="entry name" value="elongater_protein-like"/>
    <property type="match status" value="1"/>
</dbReference>
<keyword evidence="6" id="KW-0411">Iron-sulfur</keyword>
<evidence type="ECO:0000313" key="9">
    <source>
        <dbReference type="Proteomes" id="UP001198962"/>
    </source>
</evidence>
<evidence type="ECO:0000256" key="4">
    <source>
        <dbReference type="ARBA" id="ARBA00022723"/>
    </source>
</evidence>
<accession>A0AAE3AKT9</accession>
<dbReference type="InterPro" id="IPR058240">
    <property type="entry name" value="rSAM_sf"/>
</dbReference>
<protein>
    <submittedName>
        <fullName evidence="8">TIGR01212 family radical SAM protein</fullName>
    </submittedName>
</protein>
<comment type="caution">
    <text evidence="8">The sequence shown here is derived from an EMBL/GenBank/DDBJ whole genome shotgun (WGS) entry which is preliminary data.</text>
</comment>
<feature type="domain" description="Radical SAM core" evidence="7">
    <location>
        <begin position="18"/>
        <end position="273"/>
    </location>
</feature>
<evidence type="ECO:0000256" key="6">
    <source>
        <dbReference type="ARBA" id="ARBA00023014"/>
    </source>
</evidence>
<dbReference type="SFLD" id="SFLDS00029">
    <property type="entry name" value="Radical_SAM"/>
    <property type="match status" value="1"/>
</dbReference>
<keyword evidence="4" id="KW-0479">Metal-binding</keyword>
<keyword evidence="3" id="KW-0949">S-adenosyl-L-methionine</keyword>
<evidence type="ECO:0000256" key="3">
    <source>
        <dbReference type="ARBA" id="ARBA00022691"/>
    </source>
</evidence>
<keyword evidence="9" id="KW-1185">Reference proteome</keyword>
<evidence type="ECO:0000259" key="7">
    <source>
        <dbReference type="PROSITE" id="PS51918"/>
    </source>
</evidence>
<dbReference type="SUPFAM" id="SSF102114">
    <property type="entry name" value="Radical SAM enzymes"/>
    <property type="match status" value="1"/>
</dbReference>
<proteinExistence type="predicted"/>
<dbReference type="PANTHER" id="PTHR11135">
    <property type="entry name" value="HISTONE ACETYLTRANSFERASE-RELATED"/>
    <property type="match status" value="1"/>
</dbReference>
<dbReference type="GO" id="GO:0046872">
    <property type="term" value="F:metal ion binding"/>
    <property type="evidence" value="ECO:0007669"/>
    <property type="project" value="UniProtKB-KW"/>
</dbReference>
<dbReference type="Proteomes" id="UP001198962">
    <property type="component" value="Unassembled WGS sequence"/>
</dbReference>
<keyword evidence="5" id="KW-0408">Iron</keyword>
<evidence type="ECO:0000256" key="1">
    <source>
        <dbReference type="ARBA" id="ARBA00001966"/>
    </source>
</evidence>